<protein>
    <submittedName>
        <fullName evidence="2">EDIL3 protein</fullName>
    </submittedName>
</protein>
<dbReference type="EMBL" id="OV696691">
    <property type="protein sequence ID" value="CAH1267105.1"/>
    <property type="molecule type" value="Genomic_DNA"/>
</dbReference>
<feature type="compositionally biased region" description="Polar residues" evidence="1">
    <location>
        <begin position="88"/>
        <end position="108"/>
    </location>
</feature>
<dbReference type="Gene3D" id="2.60.120.260">
    <property type="entry name" value="Galactose-binding domain-like"/>
    <property type="match status" value="1"/>
</dbReference>
<keyword evidence="3" id="KW-1185">Reference proteome</keyword>
<dbReference type="OrthoDB" id="9973968at2759"/>
<dbReference type="SUPFAM" id="SSF49785">
    <property type="entry name" value="Galactose-binding domain-like"/>
    <property type="match status" value="1"/>
</dbReference>
<name>A0A8K0EXS0_BRALA</name>
<gene>
    <name evidence="2" type="primary">EDIL3</name>
    <name evidence="2" type="ORF">BLAG_LOCUS20574</name>
</gene>
<reference evidence="2" key="1">
    <citation type="submission" date="2022-01" db="EMBL/GenBank/DDBJ databases">
        <authorList>
            <person name="Braso-Vives M."/>
        </authorList>
    </citation>
    <scope>NUCLEOTIDE SEQUENCE</scope>
</reference>
<evidence type="ECO:0000313" key="3">
    <source>
        <dbReference type="Proteomes" id="UP000838412"/>
    </source>
</evidence>
<evidence type="ECO:0000256" key="1">
    <source>
        <dbReference type="SAM" id="MobiDB-lite"/>
    </source>
</evidence>
<dbReference type="InterPro" id="IPR008979">
    <property type="entry name" value="Galactose-bd-like_sf"/>
</dbReference>
<feature type="region of interest" description="Disordered" evidence="1">
    <location>
        <begin position="88"/>
        <end position="109"/>
    </location>
</feature>
<dbReference type="AlphaFoldDB" id="A0A8K0EXS0"/>
<accession>A0A8K0EXS0</accession>
<dbReference type="Proteomes" id="UP000838412">
    <property type="component" value="Chromosome 6"/>
</dbReference>
<evidence type="ECO:0000313" key="2">
    <source>
        <dbReference type="EMBL" id="CAH1267105.1"/>
    </source>
</evidence>
<sequence>MTGKRPTYTTTHIPRSTMRPPLETTLQILLRLSLLRAVATSDCHVSSPLGMESRAIQDHQISASSYRGSNTPQKARLNWTGAWRANFNNQDQTTPSVHRSSQGTSESTPELGITVVLRGVLSCG</sequence>
<organism evidence="2 3">
    <name type="scientific">Branchiostoma lanceolatum</name>
    <name type="common">Common lancelet</name>
    <name type="synonym">Amphioxus lanceolatum</name>
    <dbReference type="NCBI Taxonomy" id="7740"/>
    <lineage>
        <taxon>Eukaryota</taxon>
        <taxon>Metazoa</taxon>
        <taxon>Chordata</taxon>
        <taxon>Cephalochordata</taxon>
        <taxon>Leptocardii</taxon>
        <taxon>Amphioxiformes</taxon>
        <taxon>Branchiostomatidae</taxon>
        <taxon>Branchiostoma</taxon>
    </lineage>
</organism>
<proteinExistence type="predicted"/>